<protein>
    <submittedName>
        <fullName evidence="2">Uncharacterized protein</fullName>
    </submittedName>
</protein>
<dbReference type="Proteomes" id="UP001500503">
    <property type="component" value="Unassembled WGS sequence"/>
</dbReference>
<organism evidence="2 3">
    <name type="scientific">Actinoallomurus oryzae</name>
    <dbReference type="NCBI Taxonomy" id="502180"/>
    <lineage>
        <taxon>Bacteria</taxon>
        <taxon>Bacillati</taxon>
        <taxon>Actinomycetota</taxon>
        <taxon>Actinomycetes</taxon>
        <taxon>Streptosporangiales</taxon>
        <taxon>Thermomonosporaceae</taxon>
        <taxon>Actinoallomurus</taxon>
    </lineage>
</organism>
<name>A0ABP8PV54_9ACTN</name>
<gene>
    <name evidence="2" type="ORF">GCM10023191_028520</name>
</gene>
<evidence type="ECO:0000313" key="2">
    <source>
        <dbReference type="EMBL" id="GAA4492465.1"/>
    </source>
</evidence>
<dbReference type="EMBL" id="BAABHF010000017">
    <property type="protein sequence ID" value="GAA4492465.1"/>
    <property type="molecule type" value="Genomic_DNA"/>
</dbReference>
<feature type="compositionally biased region" description="Polar residues" evidence="1">
    <location>
        <begin position="12"/>
        <end position="34"/>
    </location>
</feature>
<sequence length="91" mass="9685">MRAPTIRAHPSGSASAWTARLRNNSHGSSGTSRSAIDAAETRQTMPNETTSNELCDYGADELLGIDVRGLRGGGADEPIDCTATYFVETRL</sequence>
<feature type="region of interest" description="Disordered" evidence="1">
    <location>
        <begin position="1"/>
        <end position="54"/>
    </location>
</feature>
<feature type="compositionally biased region" description="Polar residues" evidence="1">
    <location>
        <begin position="41"/>
        <end position="53"/>
    </location>
</feature>
<keyword evidence="3" id="KW-1185">Reference proteome</keyword>
<comment type="caution">
    <text evidence="2">The sequence shown here is derived from an EMBL/GenBank/DDBJ whole genome shotgun (WGS) entry which is preliminary data.</text>
</comment>
<evidence type="ECO:0000313" key="3">
    <source>
        <dbReference type="Proteomes" id="UP001500503"/>
    </source>
</evidence>
<reference evidence="3" key="1">
    <citation type="journal article" date="2019" name="Int. J. Syst. Evol. Microbiol.">
        <title>The Global Catalogue of Microorganisms (GCM) 10K type strain sequencing project: providing services to taxonomists for standard genome sequencing and annotation.</title>
        <authorList>
            <consortium name="The Broad Institute Genomics Platform"/>
            <consortium name="The Broad Institute Genome Sequencing Center for Infectious Disease"/>
            <person name="Wu L."/>
            <person name="Ma J."/>
        </authorList>
    </citation>
    <scope>NUCLEOTIDE SEQUENCE [LARGE SCALE GENOMIC DNA]</scope>
    <source>
        <strain evidence="3">JCM 17933</strain>
    </source>
</reference>
<dbReference type="RefSeq" id="WP_345462925.1">
    <property type="nucleotide sequence ID" value="NZ_BAABHF010000017.1"/>
</dbReference>
<accession>A0ABP8PV54</accession>
<evidence type="ECO:0000256" key="1">
    <source>
        <dbReference type="SAM" id="MobiDB-lite"/>
    </source>
</evidence>
<proteinExistence type="predicted"/>